<gene>
    <name evidence="3" type="ORF">QTG54_007143</name>
</gene>
<dbReference type="AlphaFoldDB" id="A0AAD8YB96"/>
<protein>
    <submittedName>
        <fullName evidence="3">Uncharacterized protein</fullName>
    </submittedName>
</protein>
<proteinExistence type="predicted"/>
<evidence type="ECO:0000313" key="4">
    <source>
        <dbReference type="Proteomes" id="UP001224775"/>
    </source>
</evidence>
<evidence type="ECO:0000256" key="2">
    <source>
        <dbReference type="SAM" id="SignalP"/>
    </source>
</evidence>
<keyword evidence="1" id="KW-0472">Membrane</keyword>
<name>A0AAD8YB96_9STRA</name>
<keyword evidence="1" id="KW-0812">Transmembrane</keyword>
<organism evidence="3 4">
    <name type="scientific">Skeletonema marinoi</name>
    <dbReference type="NCBI Taxonomy" id="267567"/>
    <lineage>
        <taxon>Eukaryota</taxon>
        <taxon>Sar</taxon>
        <taxon>Stramenopiles</taxon>
        <taxon>Ochrophyta</taxon>
        <taxon>Bacillariophyta</taxon>
        <taxon>Coscinodiscophyceae</taxon>
        <taxon>Thalassiosirophycidae</taxon>
        <taxon>Thalassiosirales</taxon>
        <taxon>Skeletonemataceae</taxon>
        <taxon>Skeletonema</taxon>
        <taxon>Skeletonema marinoi-dohrnii complex</taxon>
    </lineage>
</organism>
<keyword evidence="1" id="KW-1133">Transmembrane helix</keyword>
<feature type="transmembrane region" description="Helical" evidence="1">
    <location>
        <begin position="173"/>
        <end position="194"/>
    </location>
</feature>
<feature type="chain" id="PRO_5042054964" evidence="2">
    <location>
        <begin position="21"/>
        <end position="209"/>
    </location>
</feature>
<dbReference type="Proteomes" id="UP001224775">
    <property type="component" value="Unassembled WGS sequence"/>
</dbReference>
<comment type="caution">
    <text evidence="3">The sequence shown here is derived from an EMBL/GenBank/DDBJ whole genome shotgun (WGS) entry which is preliminary data.</text>
</comment>
<dbReference type="EMBL" id="JATAAI010000011">
    <property type="protein sequence ID" value="KAK1742578.1"/>
    <property type="molecule type" value="Genomic_DNA"/>
</dbReference>
<sequence>MIRPLLIAPLILATCITAFAPPLGAIQAGFIDKKCDKCKCSIKLYMTNQDNDNDEYDPRDNFGRSLRGFQSSALKTVIETGDTIVCKQSIPSLAIYENASYEVVSIYAQSFNEETQQVEKQMMNCIDEDSSANLPSKSKLYISLFSPVHHTEPVVVSPEEVGLTTVRSELGNAALLAVPGFFWIFVASTFYNIYHERTGGSFSDAFWGR</sequence>
<reference evidence="3" key="1">
    <citation type="submission" date="2023-06" db="EMBL/GenBank/DDBJ databases">
        <title>Survivors Of The Sea: Transcriptome response of Skeletonema marinoi to long-term dormancy.</title>
        <authorList>
            <person name="Pinder M.I.M."/>
            <person name="Kourtchenko O."/>
            <person name="Robertson E.K."/>
            <person name="Larsson T."/>
            <person name="Maumus F."/>
            <person name="Osuna-Cruz C.M."/>
            <person name="Vancaester E."/>
            <person name="Stenow R."/>
            <person name="Vandepoele K."/>
            <person name="Ploug H."/>
            <person name="Bruchert V."/>
            <person name="Godhe A."/>
            <person name="Topel M."/>
        </authorList>
    </citation>
    <scope>NUCLEOTIDE SEQUENCE</scope>
    <source>
        <strain evidence="3">R05AC</strain>
    </source>
</reference>
<evidence type="ECO:0000256" key="1">
    <source>
        <dbReference type="SAM" id="Phobius"/>
    </source>
</evidence>
<feature type="signal peptide" evidence="2">
    <location>
        <begin position="1"/>
        <end position="20"/>
    </location>
</feature>
<keyword evidence="4" id="KW-1185">Reference proteome</keyword>
<keyword evidence="2" id="KW-0732">Signal</keyword>
<evidence type="ECO:0000313" key="3">
    <source>
        <dbReference type="EMBL" id="KAK1742578.1"/>
    </source>
</evidence>
<accession>A0AAD8YB96</accession>